<keyword evidence="5" id="KW-0998">Cell outer membrane</keyword>
<evidence type="ECO:0000256" key="2">
    <source>
        <dbReference type="ARBA" id="ARBA00006275"/>
    </source>
</evidence>
<keyword evidence="4" id="KW-0472">Membrane</keyword>
<dbReference type="Pfam" id="PF14322">
    <property type="entry name" value="SusD-like_3"/>
    <property type="match status" value="1"/>
</dbReference>
<comment type="subcellular location">
    <subcellularLocation>
        <location evidence="1">Cell outer membrane</location>
    </subcellularLocation>
</comment>
<dbReference type="SUPFAM" id="SSF48452">
    <property type="entry name" value="TPR-like"/>
    <property type="match status" value="1"/>
</dbReference>
<name>A0ABS7Z2G6_9SPHI</name>
<dbReference type="Gene3D" id="1.25.40.390">
    <property type="match status" value="1"/>
</dbReference>
<evidence type="ECO:0000256" key="5">
    <source>
        <dbReference type="ARBA" id="ARBA00023237"/>
    </source>
</evidence>
<dbReference type="PROSITE" id="PS51257">
    <property type="entry name" value="PROKAR_LIPOPROTEIN"/>
    <property type="match status" value="1"/>
</dbReference>
<evidence type="ECO:0000259" key="7">
    <source>
        <dbReference type="Pfam" id="PF14322"/>
    </source>
</evidence>
<evidence type="ECO:0000313" key="8">
    <source>
        <dbReference type="EMBL" id="MCA5004342.1"/>
    </source>
</evidence>
<keyword evidence="9" id="KW-1185">Reference proteome</keyword>
<dbReference type="Proteomes" id="UP001165302">
    <property type="component" value="Unassembled WGS sequence"/>
</dbReference>
<dbReference type="EMBL" id="JADEYP010000005">
    <property type="protein sequence ID" value="MCA5004342.1"/>
    <property type="molecule type" value="Genomic_DNA"/>
</dbReference>
<sequence>MRKNKIIYTFLLAGALLSSCSKDYLDVEPQSAINTEQLGSSSAATMGTLKGILSSLRSYGITGYAGHEDFGHKSILSVLDLMGHDVMMNNLNWGGFNYNYTGRVMTNSRAHMPWFIYYTQIKNANTIVNSVPADTDNSELKAIRGQALALRGYFHFMLARIYGPTFVGNETKLSVPISAAERSTKRNTVAEVYAQIEADLKASVESLEGYRRGSNLEMIDKSVAQAFLADVYLEMGKYAEAAVQAKEAREGYSLLSASDWQNGFYNISQNETMWGADLNAELTTFVANFFSHFDNTNVGYAEGGNISIDKRLFDAMSETDIRKEMFAGADSTVFAVGNDSYKYGPYISFKFRDLTVDRTAGDYIYLRSAALYYIEAEALARSGNENGAKDVLFEITSARDSEYVKSSKIGKDLIDEIILQKRVELWGEGFAWFDIKRLNEGVVRDYVGSNHPTYGKFNIPAGDNRFLFMIPQAEVDANPDILPNNPQ</sequence>
<comment type="caution">
    <text evidence="8">The sequence shown here is derived from an EMBL/GenBank/DDBJ whole genome shotgun (WGS) entry which is preliminary data.</text>
</comment>
<dbReference type="Pfam" id="PF07980">
    <property type="entry name" value="SusD_RagB"/>
    <property type="match status" value="1"/>
</dbReference>
<dbReference type="InterPro" id="IPR033985">
    <property type="entry name" value="SusD-like_N"/>
</dbReference>
<dbReference type="RefSeq" id="WP_225551669.1">
    <property type="nucleotide sequence ID" value="NZ_JADEYP010000005.1"/>
</dbReference>
<feature type="domain" description="SusD-like N-terminal" evidence="7">
    <location>
        <begin position="23"/>
        <end position="233"/>
    </location>
</feature>
<feature type="domain" description="RagB/SusD" evidence="6">
    <location>
        <begin position="341"/>
        <end position="485"/>
    </location>
</feature>
<dbReference type="InterPro" id="IPR012944">
    <property type="entry name" value="SusD_RagB_dom"/>
</dbReference>
<evidence type="ECO:0000256" key="4">
    <source>
        <dbReference type="ARBA" id="ARBA00023136"/>
    </source>
</evidence>
<evidence type="ECO:0000256" key="3">
    <source>
        <dbReference type="ARBA" id="ARBA00022729"/>
    </source>
</evidence>
<comment type="similarity">
    <text evidence="2">Belongs to the SusD family.</text>
</comment>
<proteinExistence type="inferred from homology"/>
<organism evidence="8 9">
    <name type="scientific">Sphingobacterium bovistauri</name>
    <dbReference type="NCBI Taxonomy" id="2781959"/>
    <lineage>
        <taxon>Bacteria</taxon>
        <taxon>Pseudomonadati</taxon>
        <taxon>Bacteroidota</taxon>
        <taxon>Sphingobacteriia</taxon>
        <taxon>Sphingobacteriales</taxon>
        <taxon>Sphingobacteriaceae</taxon>
        <taxon>Sphingobacterium</taxon>
    </lineage>
</organism>
<gene>
    <name evidence="8" type="ORF">IPZ78_04115</name>
</gene>
<dbReference type="InterPro" id="IPR011990">
    <property type="entry name" value="TPR-like_helical_dom_sf"/>
</dbReference>
<reference evidence="8" key="1">
    <citation type="submission" date="2020-10" db="EMBL/GenBank/DDBJ databases">
        <authorList>
            <person name="Lu T."/>
            <person name="Wang Q."/>
            <person name="Han X."/>
        </authorList>
    </citation>
    <scope>NUCLEOTIDE SEQUENCE</scope>
    <source>
        <strain evidence="8">WQ 366</strain>
    </source>
</reference>
<evidence type="ECO:0000313" key="9">
    <source>
        <dbReference type="Proteomes" id="UP001165302"/>
    </source>
</evidence>
<accession>A0ABS7Z2G6</accession>
<protein>
    <submittedName>
        <fullName evidence="8">RagB/SusD family nutrient uptake outer membrane protein</fullName>
    </submittedName>
</protein>
<evidence type="ECO:0000259" key="6">
    <source>
        <dbReference type="Pfam" id="PF07980"/>
    </source>
</evidence>
<evidence type="ECO:0000256" key="1">
    <source>
        <dbReference type="ARBA" id="ARBA00004442"/>
    </source>
</evidence>
<keyword evidence="3" id="KW-0732">Signal</keyword>